<comment type="caution">
    <text evidence="7">The sequence shown here is derived from an EMBL/GenBank/DDBJ whole genome shotgun (WGS) entry which is preliminary data.</text>
</comment>
<dbReference type="PANTHER" id="PTHR45527">
    <property type="entry name" value="NONRIBOSOMAL PEPTIDE SYNTHETASE"/>
    <property type="match status" value="1"/>
</dbReference>
<dbReference type="RefSeq" id="WP_307345409.1">
    <property type="nucleotide sequence ID" value="NZ_JAUSUD010000026.1"/>
</dbReference>
<dbReference type="Pfam" id="PF00668">
    <property type="entry name" value="Condensation"/>
    <property type="match status" value="3"/>
</dbReference>
<evidence type="ECO:0000313" key="7">
    <source>
        <dbReference type="EMBL" id="MDQ0232871.1"/>
    </source>
</evidence>
<keyword evidence="5" id="KW-0045">Antibiotic biosynthesis</keyword>
<dbReference type="Gene3D" id="3.30.559.30">
    <property type="entry name" value="Nonribosomal peptide synthetase, condensation domain"/>
    <property type="match status" value="3"/>
</dbReference>
<reference evidence="7 8" key="1">
    <citation type="submission" date="2023-07" db="EMBL/GenBank/DDBJ databases">
        <title>Genomic Encyclopedia of Type Strains, Phase IV (KMG-IV): sequencing the most valuable type-strain genomes for metagenomic binning, comparative biology and taxonomic classification.</title>
        <authorList>
            <person name="Goeker M."/>
        </authorList>
    </citation>
    <scope>NUCLEOTIDE SEQUENCE [LARGE SCALE GENOMIC DNA]</scope>
    <source>
        <strain evidence="7 8">DSM 29005</strain>
    </source>
</reference>
<dbReference type="CDD" id="cd19531">
    <property type="entry name" value="LCL_NRPS-like"/>
    <property type="match status" value="2"/>
</dbReference>
<dbReference type="PROSITE" id="PS00455">
    <property type="entry name" value="AMP_BINDING"/>
    <property type="match status" value="2"/>
</dbReference>
<dbReference type="InterPro" id="IPR020845">
    <property type="entry name" value="AMP-binding_CS"/>
</dbReference>
<dbReference type="InterPro" id="IPR001242">
    <property type="entry name" value="Condensation_dom"/>
</dbReference>
<evidence type="ECO:0000256" key="5">
    <source>
        <dbReference type="ARBA" id="ARBA00023194"/>
    </source>
</evidence>
<dbReference type="InterPro" id="IPR010071">
    <property type="entry name" value="AA_adenyl_dom"/>
</dbReference>
<dbReference type="Gene3D" id="3.30.559.10">
    <property type="entry name" value="Chloramphenicol acetyltransferase-like domain"/>
    <property type="match status" value="3"/>
</dbReference>
<dbReference type="NCBIfam" id="TIGR01733">
    <property type="entry name" value="AA-adenyl-dom"/>
    <property type="match status" value="2"/>
</dbReference>
<evidence type="ECO:0000256" key="1">
    <source>
        <dbReference type="ARBA" id="ARBA00001957"/>
    </source>
</evidence>
<dbReference type="Pfam" id="PF00501">
    <property type="entry name" value="AMP-binding"/>
    <property type="match status" value="2"/>
</dbReference>
<keyword evidence="8" id="KW-1185">Reference proteome</keyword>
<dbReference type="SUPFAM" id="SSF56801">
    <property type="entry name" value="Acetyl-CoA synthetase-like"/>
    <property type="match status" value="2"/>
</dbReference>
<dbReference type="InterPro" id="IPR006162">
    <property type="entry name" value="Ppantetheine_attach_site"/>
</dbReference>
<dbReference type="SUPFAM" id="SSF47336">
    <property type="entry name" value="ACP-like"/>
    <property type="match status" value="2"/>
</dbReference>
<dbReference type="Pfam" id="PF00550">
    <property type="entry name" value="PP-binding"/>
    <property type="match status" value="2"/>
</dbReference>
<dbReference type="EMBL" id="JAUSUD010000026">
    <property type="protein sequence ID" value="MDQ0232871.1"/>
    <property type="molecule type" value="Genomic_DNA"/>
</dbReference>
<comment type="cofactor">
    <cofactor evidence="1">
        <name>pantetheine 4'-phosphate</name>
        <dbReference type="ChEBI" id="CHEBI:47942"/>
    </cofactor>
</comment>
<dbReference type="NCBIfam" id="NF003417">
    <property type="entry name" value="PRK04813.1"/>
    <property type="match status" value="2"/>
</dbReference>
<dbReference type="Gene3D" id="2.30.38.10">
    <property type="entry name" value="Luciferase, Domain 3"/>
    <property type="match status" value="2"/>
</dbReference>
<feature type="domain" description="Carrier" evidence="6">
    <location>
        <begin position="955"/>
        <end position="1032"/>
    </location>
</feature>
<dbReference type="SUPFAM" id="SSF52777">
    <property type="entry name" value="CoA-dependent acyltransferases"/>
    <property type="match status" value="6"/>
</dbReference>
<accession>A0ABT9ZKP9</accession>
<sequence>MSELRYPLTHPQKRIWETEKFIQHSSISNLVGTIKIKGILNFTKIEQAINLFILKNDSIRLRVVEEEDGVKQYISPFQEKTFNIINLQASNKTFHEWVQQETRKPFALIDSDLFEFILFKNGYNESGILAKVHHIISDAWSIHLMAEKLMKYYADLCNGVEVSESKDYSYVDFISRENKYKLSKRFEKNESFWLNELADLPKPISLKESNTAMRSTNAKRKTFTLSKEMTSDIYQFCEKHNLSVFPFFLSILSIYLKRLKGQNQFILGTTILNRLNPVERQTFGMFVSTMPISVKLNDDLTIVELMDQMGHKLMSLLRNQQYPFDLLTRKLRDQYNYIERLFDISLSYQNSKLHINDEAIKDEYETQWHFSEHEINSLNIHINDREEKNELMLDFDYLTELFTEEEIETHYNRMIQIILNLFKDENCPISQLDILPPREKDLLITDFNSKKAEFDRTKTVHRIFEEQAAKTPDKAAVVYGNQTLTYKELNHQANRLARVLRKEGVEATTRVGVMTDRSMDMIIAIFAVIKAGGTYIPLDPYYPTGRIHYMIENSGLELLLTNVQTEQLEFTGKIIDLVSAKIDQESVENLREISSAQDLIYIMYTSGSTGRPKGIGINHQALHQNIHGFTEAIQFSENQTILSLISMSFDPFVIESFLPLSLGMTVIIANEEQRQNPEKTKDLIRWHEVDVIQLTPSRLRLLLEEDTASLHHLKKVLVGGEPLTNNLVQKIKQKTTARLYNIYGPTETTVWSTFKEINHDADTITVGKPIANREIYILDTNEKLQPIGVIGEVCISGGGIANGYLSNPEQTSLKFVKNPFQPNLMMYKTGDLGRWLPNGELEVLGRNDDQVKINGVRMELGEIHNQIDSHPKIKESVVTVKQWNNGKYLCAYYIAKEPVKIEEIRGYLTYNLPHAMIPTYYFPMEEFPLTPNGKVDHKRLQDPFIENKTKHVYVAPSTEAEMKLTNIWGKLFNQHPSKIGIHDHFLDLGGHSLKAIELVVQVQKEFQVNLSIKETFQYATIQKLAKHIESLVKQSQEKIERVTYQKYYQASTSQKRLYIINTTNHTTSYNMPGAFKINGAVDFKQINDIFQKIVERHEAFRTSFKMVDGALVQEIHREVDFNVELIELQNADPRGKIQTLIEPFDLSSAPLLRVYLLHEQADQWILFVDMHHIISDGTSIEILMEDFIQLYEGKNLPPLQVQYKDFSHWQEGQMVSSEMKKQESYWQEVFSKEVQNINLPLDRVRPSQPSYAGEQVTFSIEKDLLSSLKEVARGQEATLFMTVFSIYNILLSKYSGQEDITVGIPVIGRKHNEIKNVIGMFVNTLAIRSYPDSNLSFKEFLCSVKENLLKTYENQDYPFEHLIELLEIQINRNQAPLFDTIFTMQDKKIESLTVGDLEIQSVEVTSKDIKFDLSFEAVERENQLQVKILYSTALFNQSTIERMVDGFMEIVQRVTTEPNTSLKDIVLLDKAEQQKQIYEWNDTKHLVDVSKGYHEKLEEQVNRTPYHTAVFENDTGLTYMELNQKANKVARYLRSVGVAPDDLVGIMLERSTDMLIGILGILKAGAAYLPINPHLPAERIQYMIQDSEINVLVTSGSMKQEIVFSGLTIHLHDDEIKKQDHTNLPSVTKPTSLAYVIYTSGSTGNPKGVMIEHQSLINRIDWMQSRYPLTEEDIIMQKTPFTFDVSVWELLWSSLYGAKVYMLPPNGEKDPAIICEAIEKHRITAMHFVPTMFSMFLDHLKYYKGSYDLSSLRQIFTSGEALLSSHVTAFHQYVKKEFGTRLTNLYGPTEATIDVSYYDCEDEYVSTVPIGKPIYNTSLYILNKHHHIQPVGVEGELYISGIGLARGYLNRQELTDEKFVDNPFIPGSKMYQTGDIAKYLPDGNIEYIGRTDDQVKIRGNRVEIGEIETNLTGYDSITDAVVLPIQDENGNYELFAYYVASQPIPNMELRNYQSKMLPDYMLPSMYVFVERMPLNASCKVDRKELQKLKNVTKSSEFMVASNEVEQKLTRIWADVLHIDEQKIGINDSFFELGGHSLKAISIISKVYEEFATTLSLKDVFHSPTIKEQAEILVKNGNEEAYSKIEVVKKREYYPLTPSQKQLYILEQVNDMDSSYHLYEALSIKGPLDKERFWSSLQKLVDRHESFRTSFSYRDGELIQVIHENINIDKVEESDSYQNIEQRIKEFITPFDLGEAPLFRSMLVQLEENEHLFLFDMHHIIADGVSIDILIRDFVAFYQGEALPEMNIQYKDYAVWKEKQMQTETMQKQAMYWKDVFHKEVSPLELPYDFTRPDILTIEGETLSMEVDQQTFTAIRTMTEKLNKTSYVLLFGVYNVLLSKYTGQHDVVVGTPFAGRQYHELKNVIGMFVNTLPIRSYPENHKSFIQYVEELNECILSANENQDYPFENLLDDLQIQRFKNQNPLFHTMFDMKVSSHDINMEGLHIINYPMNRGTAKFDLSLETEELGENYILRFEYNTHLFKEETIKIVAEDFLKILDTVLSHPYQPLGELVLETKIKELKPIAIEDVNFTF</sequence>
<dbReference type="InterPro" id="IPR020806">
    <property type="entry name" value="PKS_PP-bd"/>
</dbReference>
<dbReference type="PROSITE" id="PS00012">
    <property type="entry name" value="PHOSPHOPANTETHEINE"/>
    <property type="match status" value="1"/>
</dbReference>
<feature type="domain" description="Carrier" evidence="6">
    <location>
        <begin position="1999"/>
        <end position="2076"/>
    </location>
</feature>
<dbReference type="InterPro" id="IPR009081">
    <property type="entry name" value="PP-bd_ACP"/>
</dbReference>
<evidence type="ECO:0000313" key="8">
    <source>
        <dbReference type="Proteomes" id="UP001234495"/>
    </source>
</evidence>
<dbReference type="Gene3D" id="3.40.50.980">
    <property type="match status" value="4"/>
</dbReference>
<comment type="similarity">
    <text evidence="2">Belongs to the ATP-dependent AMP-binding enzyme family.</text>
</comment>
<keyword evidence="3" id="KW-0596">Phosphopantetheine</keyword>
<dbReference type="Gene3D" id="1.10.1200.10">
    <property type="entry name" value="ACP-like"/>
    <property type="match status" value="2"/>
</dbReference>
<dbReference type="PROSITE" id="PS50075">
    <property type="entry name" value="CARRIER"/>
    <property type="match status" value="2"/>
</dbReference>
<dbReference type="InterPro" id="IPR036736">
    <property type="entry name" value="ACP-like_sf"/>
</dbReference>
<dbReference type="PANTHER" id="PTHR45527:SF1">
    <property type="entry name" value="FATTY ACID SYNTHASE"/>
    <property type="match status" value="1"/>
</dbReference>
<dbReference type="InterPro" id="IPR000873">
    <property type="entry name" value="AMP-dep_synth/lig_dom"/>
</dbReference>
<organism evidence="7 8">
    <name type="scientific">Metabacillus malikii</name>
    <dbReference type="NCBI Taxonomy" id="1504265"/>
    <lineage>
        <taxon>Bacteria</taxon>
        <taxon>Bacillati</taxon>
        <taxon>Bacillota</taxon>
        <taxon>Bacilli</taxon>
        <taxon>Bacillales</taxon>
        <taxon>Bacillaceae</taxon>
        <taxon>Metabacillus</taxon>
    </lineage>
</organism>
<dbReference type="InterPro" id="IPR023213">
    <property type="entry name" value="CAT-like_dom_sf"/>
</dbReference>
<dbReference type="SMART" id="SM00823">
    <property type="entry name" value="PKS_PP"/>
    <property type="match status" value="2"/>
</dbReference>
<evidence type="ECO:0000259" key="6">
    <source>
        <dbReference type="PROSITE" id="PS50075"/>
    </source>
</evidence>
<dbReference type="InterPro" id="IPR045851">
    <property type="entry name" value="AMP-bd_C_sf"/>
</dbReference>
<dbReference type="Gene3D" id="3.30.300.30">
    <property type="match status" value="2"/>
</dbReference>
<evidence type="ECO:0000256" key="2">
    <source>
        <dbReference type="ARBA" id="ARBA00006432"/>
    </source>
</evidence>
<evidence type="ECO:0000256" key="3">
    <source>
        <dbReference type="ARBA" id="ARBA00022450"/>
    </source>
</evidence>
<gene>
    <name evidence="7" type="ORF">J2S19_004193</name>
</gene>
<proteinExistence type="inferred from homology"/>
<name>A0ABT9ZKP9_9BACI</name>
<dbReference type="CDD" id="cd05930">
    <property type="entry name" value="A_NRPS"/>
    <property type="match status" value="2"/>
</dbReference>
<dbReference type="Proteomes" id="UP001234495">
    <property type="component" value="Unassembled WGS sequence"/>
</dbReference>
<keyword evidence="4" id="KW-0597">Phosphoprotein</keyword>
<evidence type="ECO:0000256" key="4">
    <source>
        <dbReference type="ARBA" id="ARBA00022553"/>
    </source>
</evidence>
<protein>
    <submittedName>
        <fullName evidence="7">Amino acid adenylation domain-containing protein</fullName>
    </submittedName>
</protein>